<dbReference type="Proteomes" id="UP001392437">
    <property type="component" value="Unassembled WGS sequence"/>
</dbReference>
<name>A0AAW0QZ70_9PEZI</name>
<feature type="domain" description="BZIP" evidence="2">
    <location>
        <begin position="117"/>
        <end position="131"/>
    </location>
</feature>
<evidence type="ECO:0000256" key="1">
    <source>
        <dbReference type="SAM" id="MobiDB-lite"/>
    </source>
</evidence>
<evidence type="ECO:0000313" key="4">
    <source>
        <dbReference type="Proteomes" id="UP001392437"/>
    </source>
</evidence>
<protein>
    <recommendedName>
        <fullName evidence="2">BZIP domain-containing protein</fullName>
    </recommendedName>
</protein>
<feature type="compositionally biased region" description="Basic residues" evidence="1">
    <location>
        <begin position="90"/>
        <end position="104"/>
    </location>
</feature>
<dbReference type="SUPFAM" id="SSF57959">
    <property type="entry name" value="Leucine zipper domain"/>
    <property type="match status" value="1"/>
</dbReference>
<evidence type="ECO:0000313" key="3">
    <source>
        <dbReference type="EMBL" id="KAK8120295.1"/>
    </source>
</evidence>
<dbReference type="InterPro" id="IPR046347">
    <property type="entry name" value="bZIP_sf"/>
</dbReference>
<dbReference type="Gene3D" id="1.20.5.170">
    <property type="match status" value="1"/>
</dbReference>
<proteinExistence type="predicted"/>
<dbReference type="GO" id="GO:0003700">
    <property type="term" value="F:DNA-binding transcription factor activity"/>
    <property type="evidence" value="ECO:0007669"/>
    <property type="project" value="InterPro"/>
</dbReference>
<sequence>MESNQQMLSHLAYELPQDPIRASCEKLIDPSLIASCEHEPKHVDLLTEQDTVIKLEDIPLPQPWQTFSFTSESRSSDTLEPVVPTPTSKPSRKQQPVKRTRRDRARSGSSGCSADTKREKNRIAASKCRRKQKEEERIIEERCRMLQTRGSRCPVVLGEVADGDNQLLVVLLGRVEGAAAALNFALQVGLKRVHHHDTEGVSAPLRRLVDVQRLTSEITIDTDITDTSVHSGVVHSLEVLGGVLPAVAGPDWHGLCCLTVDDLVQVLGEDEPAAADVGEVVFGFLSAGPAKVLMLPHRMDTRAWPSFGEKDAQRLERAGVVDGEVLVDLGAGCVLDRVTR</sequence>
<accession>A0AAW0QZ70</accession>
<dbReference type="PROSITE" id="PS00036">
    <property type="entry name" value="BZIP_BASIC"/>
    <property type="match status" value="1"/>
</dbReference>
<evidence type="ECO:0000259" key="2">
    <source>
        <dbReference type="PROSITE" id="PS00036"/>
    </source>
</evidence>
<feature type="compositionally biased region" description="Polar residues" evidence="1">
    <location>
        <begin position="66"/>
        <end position="78"/>
    </location>
</feature>
<feature type="region of interest" description="Disordered" evidence="1">
    <location>
        <begin position="66"/>
        <end position="131"/>
    </location>
</feature>
<keyword evidence="4" id="KW-1185">Reference proteome</keyword>
<organism evidence="3 4">
    <name type="scientific">Apiospora kogelbergensis</name>
    <dbReference type="NCBI Taxonomy" id="1337665"/>
    <lineage>
        <taxon>Eukaryota</taxon>
        <taxon>Fungi</taxon>
        <taxon>Dikarya</taxon>
        <taxon>Ascomycota</taxon>
        <taxon>Pezizomycotina</taxon>
        <taxon>Sordariomycetes</taxon>
        <taxon>Xylariomycetidae</taxon>
        <taxon>Amphisphaeriales</taxon>
        <taxon>Apiosporaceae</taxon>
        <taxon>Apiospora</taxon>
    </lineage>
</organism>
<gene>
    <name evidence="3" type="ORF">PG999_004415</name>
</gene>
<dbReference type="EMBL" id="JAQQWP010000004">
    <property type="protein sequence ID" value="KAK8120295.1"/>
    <property type="molecule type" value="Genomic_DNA"/>
</dbReference>
<reference evidence="3 4" key="1">
    <citation type="submission" date="2023-01" db="EMBL/GenBank/DDBJ databases">
        <title>Analysis of 21 Apiospora genomes using comparative genomics revels a genus with tremendous synthesis potential of carbohydrate active enzymes and secondary metabolites.</title>
        <authorList>
            <person name="Sorensen T."/>
        </authorList>
    </citation>
    <scope>NUCLEOTIDE SEQUENCE [LARGE SCALE GENOMIC DNA]</scope>
    <source>
        <strain evidence="3 4">CBS 117206</strain>
    </source>
</reference>
<dbReference type="AlphaFoldDB" id="A0AAW0QZ70"/>
<comment type="caution">
    <text evidence="3">The sequence shown here is derived from an EMBL/GenBank/DDBJ whole genome shotgun (WGS) entry which is preliminary data.</text>
</comment>
<dbReference type="InterPro" id="IPR004827">
    <property type="entry name" value="bZIP"/>
</dbReference>